<dbReference type="SUPFAM" id="SSF55073">
    <property type="entry name" value="Nucleotide cyclase"/>
    <property type="match status" value="1"/>
</dbReference>
<proteinExistence type="predicted"/>
<dbReference type="InterPro" id="IPR000160">
    <property type="entry name" value="GGDEF_dom"/>
</dbReference>
<dbReference type="EMBL" id="VKAD01000001">
    <property type="protein sequence ID" value="TXR54730.1"/>
    <property type="molecule type" value="Genomic_DNA"/>
</dbReference>
<feature type="region of interest" description="Disordered" evidence="5">
    <location>
        <begin position="120"/>
        <end position="149"/>
    </location>
</feature>
<name>A0A5C8ZD00_9GAMM</name>
<evidence type="ECO:0000313" key="7">
    <source>
        <dbReference type="EMBL" id="TXR54730.1"/>
    </source>
</evidence>
<dbReference type="Gene3D" id="3.30.70.270">
    <property type="match status" value="1"/>
</dbReference>
<keyword evidence="8" id="KW-1185">Reference proteome</keyword>
<evidence type="ECO:0000256" key="3">
    <source>
        <dbReference type="ARBA" id="ARBA00034247"/>
    </source>
</evidence>
<dbReference type="Pfam" id="PF00990">
    <property type="entry name" value="GGDEF"/>
    <property type="match status" value="1"/>
</dbReference>
<dbReference type="InterPro" id="IPR043128">
    <property type="entry name" value="Rev_trsase/Diguanyl_cyclase"/>
</dbReference>
<dbReference type="FunFam" id="3.30.70.270:FF:000001">
    <property type="entry name" value="Diguanylate cyclase domain protein"/>
    <property type="match status" value="1"/>
</dbReference>
<evidence type="ECO:0000256" key="5">
    <source>
        <dbReference type="SAM" id="MobiDB-lite"/>
    </source>
</evidence>
<dbReference type="SMART" id="SM00267">
    <property type="entry name" value="GGDEF"/>
    <property type="match status" value="1"/>
</dbReference>
<dbReference type="Pfam" id="PF20975">
    <property type="entry name" value="DGCcoil"/>
    <property type="match status" value="1"/>
</dbReference>
<dbReference type="GO" id="GO:0052621">
    <property type="term" value="F:diguanylate cyclase activity"/>
    <property type="evidence" value="ECO:0007669"/>
    <property type="project" value="UniProtKB-EC"/>
</dbReference>
<evidence type="ECO:0000259" key="6">
    <source>
        <dbReference type="PROSITE" id="PS50887"/>
    </source>
</evidence>
<dbReference type="RefSeq" id="WP_147714129.1">
    <property type="nucleotide sequence ID" value="NZ_VKAD01000001.1"/>
</dbReference>
<dbReference type="CDD" id="cd01949">
    <property type="entry name" value="GGDEF"/>
    <property type="match status" value="1"/>
</dbReference>
<dbReference type="PANTHER" id="PTHR45138">
    <property type="entry name" value="REGULATORY COMPONENTS OF SENSORY TRANSDUCTION SYSTEM"/>
    <property type="match status" value="1"/>
</dbReference>
<sequence length="500" mass="57034">MSSDLLPLIRGARSLSLMLTGYDHDLDNKLSRLRNVLKENDFSVREFQSILSLVENSYDSIELMTENGIKNYKAIFSSILKEDRQSLLRPINQDKPTIIDLMQIAEPLAKELTIISSLADDPSASDQSTSPSTNSASESANTNASTNYGNGEAELISRVRTSLTKHLKSVLEALYSVDKKEQTKALKERLNKTPEWTELNSITSETIEIIQNRLIEEKHKFEGYLAKVNQKLNRITQIVESDSSTLSDLKSINQYFNRSLNQQMKEARQKIDEKHTVDTLKTELLDSLDNIASRLEEYQTSYDSKITSLQESKVQMVDQVSQLEQENQSLMSELERERKISKNDHLTQLPNRQGFSDKLKQELSRAERYGHTMSIAILDIDFFKKINDEFGHLVGDKVLKVIAKEMTKVCRETDYLARYGGEEFILLLPETSLKDAFAAVEKIRVHIERCPFHFQSKPVPITISAGVAERTSQETNEAWLQRADEKLYNSKKQGRNRVSG</sequence>
<dbReference type="OrthoDB" id="9812260at2"/>
<dbReference type="InterPro" id="IPR050469">
    <property type="entry name" value="Diguanylate_Cyclase"/>
</dbReference>
<reference evidence="7 8" key="1">
    <citation type="submission" date="2019-07" db="EMBL/GenBank/DDBJ databases">
        <title>Reinekea sp. strain SSH23 genome sequencing and assembly.</title>
        <authorList>
            <person name="Kim I."/>
        </authorList>
    </citation>
    <scope>NUCLEOTIDE SEQUENCE [LARGE SCALE GENOMIC DNA]</scope>
    <source>
        <strain evidence="7 8">SSH23</strain>
    </source>
</reference>
<dbReference type="PANTHER" id="PTHR45138:SF9">
    <property type="entry name" value="DIGUANYLATE CYCLASE DGCM-RELATED"/>
    <property type="match status" value="1"/>
</dbReference>
<dbReference type="PROSITE" id="PS50887">
    <property type="entry name" value="GGDEF"/>
    <property type="match status" value="1"/>
</dbReference>
<evidence type="ECO:0000256" key="2">
    <source>
        <dbReference type="ARBA" id="ARBA00012528"/>
    </source>
</evidence>
<feature type="coiled-coil region" evidence="4">
    <location>
        <begin position="306"/>
        <end position="340"/>
    </location>
</feature>
<feature type="domain" description="GGDEF" evidence="6">
    <location>
        <begin position="371"/>
        <end position="500"/>
    </location>
</feature>
<dbReference type="InterPro" id="IPR048516">
    <property type="entry name" value="DGCcoil"/>
</dbReference>
<gene>
    <name evidence="7" type="ORF">FME95_09390</name>
</gene>
<evidence type="ECO:0000256" key="4">
    <source>
        <dbReference type="SAM" id="Coils"/>
    </source>
</evidence>
<evidence type="ECO:0000256" key="1">
    <source>
        <dbReference type="ARBA" id="ARBA00001946"/>
    </source>
</evidence>
<dbReference type="AlphaFoldDB" id="A0A5C8ZD00"/>
<evidence type="ECO:0000313" key="8">
    <source>
        <dbReference type="Proteomes" id="UP000321764"/>
    </source>
</evidence>
<comment type="catalytic activity">
    <reaction evidence="3">
        <text>2 GTP = 3',3'-c-di-GMP + 2 diphosphate</text>
        <dbReference type="Rhea" id="RHEA:24898"/>
        <dbReference type="ChEBI" id="CHEBI:33019"/>
        <dbReference type="ChEBI" id="CHEBI:37565"/>
        <dbReference type="ChEBI" id="CHEBI:58805"/>
        <dbReference type="EC" id="2.7.7.65"/>
    </reaction>
</comment>
<comment type="cofactor">
    <cofactor evidence="1">
        <name>Mg(2+)</name>
        <dbReference type="ChEBI" id="CHEBI:18420"/>
    </cofactor>
</comment>
<dbReference type="EC" id="2.7.7.65" evidence="2"/>
<dbReference type="Proteomes" id="UP000321764">
    <property type="component" value="Unassembled WGS sequence"/>
</dbReference>
<protein>
    <recommendedName>
        <fullName evidence="2">diguanylate cyclase</fullName>
        <ecNumber evidence="2">2.7.7.65</ecNumber>
    </recommendedName>
</protein>
<feature type="compositionally biased region" description="Low complexity" evidence="5">
    <location>
        <begin position="124"/>
        <end position="147"/>
    </location>
</feature>
<accession>A0A5C8ZD00</accession>
<keyword evidence="4" id="KW-0175">Coiled coil</keyword>
<organism evidence="7 8">
    <name type="scientific">Reinekea thalattae</name>
    <dbReference type="NCBI Taxonomy" id="2593301"/>
    <lineage>
        <taxon>Bacteria</taxon>
        <taxon>Pseudomonadati</taxon>
        <taxon>Pseudomonadota</taxon>
        <taxon>Gammaproteobacteria</taxon>
        <taxon>Oceanospirillales</taxon>
        <taxon>Saccharospirillaceae</taxon>
        <taxon>Reinekea</taxon>
    </lineage>
</organism>
<dbReference type="InterPro" id="IPR029787">
    <property type="entry name" value="Nucleotide_cyclase"/>
</dbReference>
<comment type="caution">
    <text evidence="7">The sequence shown here is derived from an EMBL/GenBank/DDBJ whole genome shotgun (WGS) entry which is preliminary data.</text>
</comment>
<dbReference type="NCBIfam" id="TIGR00254">
    <property type="entry name" value="GGDEF"/>
    <property type="match status" value="1"/>
</dbReference>